<sequence length="572" mass="64820">MSVTSASARTDFHLMEELNKTVVQSLVSSFGLDFLLFEDKKGGEVATIHNVRKHQNGETDIHLSEQVKQEYQNKGDYKPAKLDADGKPVFNSKGKAVKVDRYHSDADYKSRGAVDKQLHQEGQLYDAYRDQNMAYNENRQLDHIISSHEVHNDAGRVLAGLDGVELANQSSNFQSTHSYINNLKSAHSMDAFLGDVLPRTIETKKANIAQNREKLAAMPTTTPQQRHEKRKIEAKITKDREHIEVLESLDHDKMREADQQARQQYDGQINATYYSSSKFFKSTAVESAKSGFKMGMRQALGMIMAEVWFELKEHIPSLYKDAQGNFTLERFLDRLKKMAVDIWTRIKARFKDILTEFKDGAIGGVLSSLTTTVMNIFFTTQKLIGKLIREMWTSLVSAAKMVFFNPSKLSAGDLAREVTRILSTGVAVAMGVILNQHLATVMTFPFGSELASFISAIATGLMTLGVTYFLDHSEMMQKVWNFLNQFKSEARRTLEYFQKVNAELDRYLVELAALEFNLDPQEMAQFTDSLVAVNCEYEKGLILTQEIKMRDIELPFEAGNLDSTRSWLKSLC</sequence>
<protein>
    <submittedName>
        <fullName evidence="2">ATPase</fullName>
    </submittedName>
</protein>
<dbReference type="AlphaFoldDB" id="A0A0J8VC83"/>
<reference evidence="2 3" key="1">
    <citation type="submission" date="2018-01" db="EMBL/GenBank/DDBJ databases">
        <title>Whole genome sequencing of Histamine producing bacteria.</title>
        <authorList>
            <person name="Butler K."/>
        </authorList>
    </citation>
    <scope>NUCLEOTIDE SEQUENCE [LARGE SCALE GENOMIC DNA]</scope>
    <source>
        <strain evidence="2 3">DSM 24669</strain>
    </source>
</reference>
<evidence type="ECO:0000256" key="1">
    <source>
        <dbReference type="SAM" id="Phobius"/>
    </source>
</evidence>
<feature type="transmembrane region" description="Helical" evidence="1">
    <location>
        <begin position="418"/>
        <end position="438"/>
    </location>
</feature>
<organism evidence="2 3">
    <name type="scientific">Photobacterium swingsii</name>
    <dbReference type="NCBI Taxonomy" id="680026"/>
    <lineage>
        <taxon>Bacteria</taxon>
        <taxon>Pseudomonadati</taxon>
        <taxon>Pseudomonadota</taxon>
        <taxon>Gammaproteobacteria</taxon>
        <taxon>Vibrionales</taxon>
        <taxon>Vibrionaceae</taxon>
        <taxon>Photobacterium</taxon>
    </lineage>
</organism>
<comment type="caution">
    <text evidence="2">The sequence shown here is derived from an EMBL/GenBank/DDBJ whole genome shotgun (WGS) entry which is preliminary data.</text>
</comment>
<keyword evidence="1" id="KW-1133">Transmembrane helix</keyword>
<keyword evidence="1" id="KW-0472">Membrane</keyword>
<dbReference type="Proteomes" id="UP000240481">
    <property type="component" value="Unassembled WGS sequence"/>
</dbReference>
<proteinExistence type="predicted"/>
<feature type="transmembrane region" description="Helical" evidence="1">
    <location>
        <begin position="450"/>
        <end position="470"/>
    </location>
</feature>
<evidence type="ECO:0000313" key="2">
    <source>
        <dbReference type="EMBL" id="PSW23386.1"/>
    </source>
</evidence>
<name>A0A0J8VC83_9GAMM</name>
<evidence type="ECO:0000313" key="3">
    <source>
        <dbReference type="Proteomes" id="UP000240481"/>
    </source>
</evidence>
<gene>
    <name evidence="2" type="ORF">C9I94_14750</name>
</gene>
<dbReference type="EMBL" id="PYLZ01000008">
    <property type="protein sequence ID" value="PSW23386.1"/>
    <property type="molecule type" value="Genomic_DNA"/>
</dbReference>
<dbReference type="OrthoDB" id="3239452at2"/>
<keyword evidence="1" id="KW-0812">Transmembrane</keyword>
<keyword evidence="3" id="KW-1185">Reference proteome</keyword>
<accession>A0A0J8VC83</accession>
<dbReference type="RefSeq" id="WP_048898256.1">
    <property type="nucleotide sequence ID" value="NZ_AP024852.1"/>
</dbReference>
<dbReference type="STRING" id="680026.AB733_07805"/>